<reference evidence="1 2" key="1">
    <citation type="submission" date="2018-08" db="EMBL/GenBank/DDBJ databases">
        <title>Genomic investigation of the strawberry pathogen Phytophthora fragariae indicates pathogenicity is determined by transcriptional variation in three key races.</title>
        <authorList>
            <person name="Adams T.M."/>
            <person name="Armitage A.D."/>
            <person name="Sobczyk M.K."/>
            <person name="Bates H.J."/>
            <person name="Dunwell J.M."/>
            <person name="Nellist C.F."/>
            <person name="Harrison R.J."/>
        </authorList>
    </citation>
    <scope>NUCLEOTIDE SEQUENCE [LARGE SCALE GENOMIC DNA]</scope>
    <source>
        <strain evidence="1 2">NOV-9</strain>
    </source>
</reference>
<dbReference type="AlphaFoldDB" id="A0A6A3FQA6"/>
<dbReference type="Proteomes" id="UP000429523">
    <property type="component" value="Unassembled WGS sequence"/>
</dbReference>
<gene>
    <name evidence="1" type="ORF">PF009_g3779</name>
</gene>
<dbReference type="EMBL" id="QXGF01000111">
    <property type="protein sequence ID" value="KAE8946587.1"/>
    <property type="molecule type" value="Genomic_DNA"/>
</dbReference>
<sequence>MWVKSEFSRCQCFHTPGGYAKTNNPVEQFNRLIKRGYTLRTKHKIGTLIWLLADCCGHMSVTARTFKDVPQATQPLKARVKDFRQHDRLRGMTLSRSSIEFLLESPNPNVVRVLSSGCQRVFLPELGRNHEDAPISAQMGANYALMENEGQPDRGWHVDLSRLTCGCKYRFRFAILFTSFLGSKSSTPLGRTESGRWLTAPFQASYARCTWIPADRSRTYGHALSTE</sequence>
<comment type="caution">
    <text evidence="1">The sequence shown here is derived from an EMBL/GenBank/DDBJ whole genome shotgun (WGS) entry which is preliminary data.</text>
</comment>
<organism evidence="1 2">
    <name type="scientific">Phytophthora fragariae</name>
    <dbReference type="NCBI Taxonomy" id="53985"/>
    <lineage>
        <taxon>Eukaryota</taxon>
        <taxon>Sar</taxon>
        <taxon>Stramenopiles</taxon>
        <taxon>Oomycota</taxon>
        <taxon>Peronosporomycetes</taxon>
        <taxon>Peronosporales</taxon>
        <taxon>Peronosporaceae</taxon>
        <taxon>Phytophthora</taxon>
    </lineage>
</organism>
<name>A0A6A3FQA6_9STRA</name>
<evidence type="ECO:0000313" key="1">
    <source>
        <dbReference type="EMBL" id="KAE8946587.1"/>
    </source>
</evidence>
<proteinExistence type="predicted"/>
<protein>
    <submittedName>
        <fullName evidence="1">Uncharacterized protein</fullName>
    </submittedName>
</protein>
<evidence type="ECO:0000313" key="2">
    <source>
        <dbReference type="Proteomes" id="UP000429523"/>
    </source>
</evidence>
<accession>A0A6A3FQA6</accession>